<dbReference type="OrthoDB" id="2425530at2"/>
<protein>
    <recommendedName>
        <fullName evidence="4">DUF998 domain-containing protein</fullName>
    </recommendedName>
</protein>
<feature type="transmembrane region" description="Helical" evidence="1">
    <location>
        <begin position="92"/>
        <end position="111"/>
    </location>
</feature>
<gene>
    <name evidence="2" type="ORF">SAMN05660462_01272</name>
</gene>
<keyword evidence="3" id="KW-1185">Reference proteome</keyword>
<evidence type="ECO:0000256" key="1">
    <source>
        <dbReference type="SAM" id="Phobius"/>
    </source>
</evidence>
<feature type="transmembrane region" description="Helical" evidence="1">
    <location>
        <begin position="12"/>
        <end position="31"/>
    </location>
</feature>
<organism evidence="2 3">
    <name type="scientific">Proteiniborus ethanoligenes</name>
    <dbReference type="NCBI Taxonomy" id="415015"/>
    <lineage>
        <taxon>Bacteria</taxon>
        <taxon>Bacillati</taxon>
        <taxon>Bacillota</taxon>
        <taxon>Clostridia</taxon>
        <taxon>Eubacteriales</taxon>
        <taxon>Proteiniborus</taxon>
    </lineage>
</organism>
<dbReference type="RefSeq" id="WP_091728758.1">
    <property type="nucleotide sequence ID" value="NZ_FNQE01000011.1"/>
</dbReference>
<proteinExistence type="predicted"/>
<evidence type="ECO:0000313" key="3">
    <source>
        <dbReference type="Proteomes" id="UP000198625"/>
    </source>
</evidence>
<name>A0A1H3NV77_9FIRM</name>
<evidence type="ECO:0000313" key="2">
    <source>
        <dbReference type="EMBL" id="SDY92718.1"/>
    </source>
</evidence>
<feature type="transmembrane region" description="Helical" evidence="1">
    <location>
        <begin position="198"/>
        <end position="216"/>
    </location>
</feature>
<dbReference type="AlphaFoldDB" id="A0A1H3NV77"/>
<accession>A0A1H3NV77</accession>
<keyword evidence="1" id="KW-1133">Transmembrane helix</keyword>
<feature type="transmembrane region" description="Helical" evidence="1">
    <location>
        <begin position="164"/>
        <end position="186"/>
    </location>
</feature>
<evidence type="ECO:0008006" key="4">
    <source>
        <dbReference type="Google" id="ProtNLM"/>
    </source>
</evidence>
<keyword evidence="1" id="KW-0812">Transmembrane</keyword>
<dbReference type="EMBL" id="FNQE01000011">
    <property type="protein sequence ID" value="SDY92718.1"/>
    <property type="molecule type" value="Genomic_DNA"/>
</dbReference>
<sequence>MNEIEGGKFLALRTLVLSGVLATIFYLSHVIGGRMVWSDYNPLIQPISDLTAASSISQPVASRILWGYNVFNLLFCGILLVFFKRFFPINKIFYSGLVLKALAELLSTFGYKIFPLADTTWGNSFQNTMHYAITAVIVFSYIVLSILLALGLAKTKTYPKMTRFLKRFSIIFIVSGFFTILATQVLPSYVGLIERINLYSLMILNVVLALWMRSLLSPLALESE</sequence>
<dbReference type="Pfam" id="PF06197">
    <property type="entry name" value="DUF998"/>
    <property type="match status" value="1"/>
</dbReference>
<reference evidence="2 3" key="1">
    <citation type="submission" date="2016-10" db="EMBL/GenBank/DDBJ databases">
        <authorList>
            <person name="de Groot N.N."/>
        </authorList>
    </citation>
    <scope>NUCLEOTIDE SEQUENCE [LARGE SCALE GENOMIC DNA]</scope>
    <source>
        <strain evidence="2 3">DSM 21650</strain>
    </source>
</reference>
<feature type="transmembrane region" description="Helical" evidence="1">
    <location>
        <begin position="131"/>
        <end position="152"/>
    </location>
</feature>
<keyword evidence="1" id="KW-0472">Membrane</keyword>
<dbReference type="Proteomes" id="UP000198625">
    <property type="component" value="Unassembled WGS sequence"/>
</dbReference>
<dbReference type="InterPro" id="IPR009339">
    <property type="entry name" value="DUF998"/>
</dbReference>
<feature type="transmembrane region" description="Helical" evidence="1">
    <location>
        <begin position="64"/>
        <end position="83"/>
    </location>
</feature>
<dbReference type="STRING" id="415015.SAMN05660462_01272"/>